<accession>A0ABZ2YFA8</accession>
<organism evidence="1 2">
    <name type="scientific">Candidatus Phytoplasma asteris</name>
    <dbReference type="NCBI Taxonomy" id="85620"/>
    <lineage>
        <taxon>Bacteria</taxon>
        <taxon>Bacillati</taxon>
        <taxon>Mycoplasmatota</taxon>
        <taxon>Mollicutes</taxon>
        <taxon>Acholeplasmatales</taxon>
        <taxon>Acholeplasmataceae</taxon>
        <taxon>Candidatus Phytoplasma</taxon>
        <taxon>16SrI (Aster yellows group)</taxon>
    </lineage>
</organism>
<sequence length="66" mass="8054">MQKKLKLNIFKTPNPIFFNYFEQLLIKLFASKYKKIDKMKLSPNQEEKNNFYHSNHFLKNENVLLC</sequence>
<proteinExistence type="predicted"/>
<name>A0ABZ2YFA8_9MOLU</name>
<evidence type="ECO:0000313" key="1">
    <source>
        <dbReference type="EMBL" id="WZN38563.1"/>
    </source>
</evidence>
<dbReference type="Proteomes" id="UP001470586">
    <property type="component" value="Chromosome"/>
</dbReference>
<dbReference type="EMBL" id="CP128397">
    <property type="protein sequence ID" value="WZN38563.1"/>
    <property type="molecule type" value="Genomic_DNA"/>
</dbReference>
<keyword evidence="2" id="KW-1185">Reference proteome</keyword>
<evidence type="ECO:0000313" key="2">
    <source>
        <dbReference type="Proteomes" id="UP001470586"/>
    </source>
</evidence>
<gene>
    <name evidence="1" type="ORF">M33023_04120</name>
</gene>
<reference evidence="1" key="1">
    <citation type="submission" date="2023-06" db="EMBL/GenBank/DDBJ databases">
        <title>Complete Genome of Candidatus Phytoplasma asteris M33.</title>
        <authorList>
            <person name="Toth R."/>
            <person name="Ilic A.-M."/>
            <person name="Huettel B."/>
            <person name="Duduk B."/>
            <person name="Kube M."/>
        </authorList>
    </citation>
    <scope>NUCLEOTIDE SEQUENCE [LARGE SCALE GENOMIC DNA]</scope>
    <source>
        <strain evidence="1">M33</strain>
    </source>
</reference>
<protein>
    <submittedName>
        <fullName evidence="1">Uncharacterized protein</fullName>
    </submittedName>
</protein>